<dbReference type="InterPro" id="IPR023346">
    <property type="entry name" value="Lysozyme-like_dom_sf"/>
</dbReference>
<dbReference type="SUPFAM" id="SSF54106">
    <property type="entry name" value="LysM domain"/>
    <property type="match status" value="2"/>
</dbReference>
<name>A0ABU9GJM3_COBMA</name>
<feature type="domain" description="LysM" evidence="1">
    <location>
        <begin position="424"/>
        <end position="468"/>
    </location>
</feature>
<dbReference type="Proteomes" id="UP001378242">
    <property type="component" value="Unassembled WGS sequence"/>
</dbReference>
<dbReference type="SUPFAM" id="SSF53955">
    <property type="entry name" value="Lysozyme-like"/>
    <property type="match status" value="1"/>
</dbReference>
<proteinExistence type="predicted"/>
<dbReference type="Pfam" id="PF01476">
    <property type="entry name" value="LysM"/>
    <property type="match status" value="2"/>
</dbReference>
<comment type="caution">
    <text evidence="2">The sequence shown here is derived from an EMBL/GenBank/DDBJ whole genome shotgun (WGS) entry which is preliminary data.</text>
</comment>
<organism evidence="2 3">
    <name type="scientific">Cobetia marina</name>
    <name type="common">Deleya marina</name>
    <dbReference type="NCBI Taxonomy" id="28258"/>
    <lineage>
        <taxon>Bacteria</taxon>
        <taxon>Pseudomonadati</taxon>
        <taxon>Pseudomonadota</taxon>
        <taxon>Gammaproteobacteria</taxon>
        <taxon>Oceanospirillales</taxon>
        <taxon>Halomonadaceae</taxon>
        <taxon>Cobetia</taxon>
    </lineage>
</organism>
<dbReference type="SMART" id="SM00257">
    <property type="entry name" value="LysM"/>
    <property type="match status" value="2"/>
</dbReference>
<dbReference type="Pfam" id="PF01464">
    <property type="entry name" value="SLT"/>
    <property type="match status" value="1"/>
</dbReference>
<dbReference type="Gene3D" id="1.10.530.10">
    <property type="match status" value="1"/>
</dbReference>
<accession>A0ABU9GJM3</accession>
<evidence type="ECO:0000313" key="3">
    <source>
        <dbReference type="Proteomes" id="UP001378242"/>
    </source>
</evidence>
<dbReference type="Gene3D" id="3.10.350.10">
    <property type="entry name" value="LysM domain"/>
    <property type="match status" value="2"/>
</dbReference>
<reference evidence="2 3" key="1">
    <citation type="submission" date="2024-02" db="EMBL/GenBank/DDBJ databases">
        <title>Bacteria isolated from the canopy kelp, Nereocystis luetkeana.</title>
        <authorList>
            <person name="Pfister C.A."/>
            <person name="Younker I.T."/>
            <person name="Light S.H."/>
        </authorList>
    </citation>
    <scope>NUCLEOTIDE SEQUENCE [LARGE SCALE GENOMIC DNA]</scope>
    <source>
        <strain evidence="2 3">TI.5.07</strain>
    </source>
</reference>
<dbReference type="InterPro" id="IPR008258">
    <property type="entry name" value="Transglycosylase_SLT_dom_1"/>
</dbReference>
<dbReference type="PANTHER" id="PTHR33734:SF22">
    <property type="entry name" value="MEMBRANE-BOUND LYTIC MUREIN TRANSGLYCOSYLASE D"/>
    <property type="match status" value="1"/>
</dbReference>
<dbReference type="CDD" id="cd16894">
    <property type="entry name" value="MltD-like"/>
    <property type="match status" value="1"/>
</dbReference>
<keyword evidence="3" id="KW-1185">Reference proteome</keyword>
<sequence>MHQQDLRTDDTSVIKTSAADTPARLPLTAERLRYLIRLASLGAGLCLPLMATPANASSRALDDLTPTSVHQSAPLNFMQAIDAVPARYDDVWERLRAGYQLQQDTGRPRVRKWIDWYEEHPEHVERIAEQARPWLRYVTRRTEARGLPAELALLPFIESAYDPDAAHPGGATGMWQFMPQTGDAMGLTRNRWYDGRKDVLMATDAALDYLQSQGERWYDGDWELALAAYNAGAGTVNRARRRAGSGDEDYWNIKLPSETMEYVPKLLALAAVIREPEEYGLNLPAIPDTPEIAAVDTRGQLDLSVAARLAGISESELRTLNPAYKRWATSPGDSSLVIPATARDTFLSKLETLPQETRESWAEYRVQRGDSLSVIARRSGLTLAELKQKNRLSGNTIRVGQPLLVPDATRGVAAAQLAEANGLKKVRVKRGDSLSVIAARHNVTTRQIARWNKLSSADYLRPGQMLTLYSAN</sequence>
<dbReference type="PROSITE" id="PS51782">
    <property type="entry name" value="LYSM"/>
    <property type="match status" value="2"/>
</dbReference>
<dbReference type="RefSeq" id="WP_176493234.1">
    <property type="nucleotide sequence ID" value="NZ_CP173426.1"/>
</dbReference>
<gene>
    <name evidence="2" type="ORF">V6243_15825</name>
</gene>
<evidence type="ECO:0000259" key="1">
    <source>
        <dbReference type="PROSITE" id="PS51782"/>
    </source>
</evidence>
<dbReference type="PANTHER" id="PTHR33734">
    <property type="entry name" value="LYSM DOMAIN-CONTAINING GPI-ANCHORED PROTEIN 2"/>
    <property type="match status" value="1"/>
</dbReference>
<dbReference type="CDD" id="cd00118">
    <property type="entry name" value="LysM"/>
    <property type="match status" value="2"/>
</dbReference>
<dbReference type="InterPro" id="IPR018392">
    <property type="entry name" value="LysM"/>
</dbReference>
<protein>
    <submittedName>
        <fullName evidence="2">LysM peptidoglycan-binding domain-containing protein</fullName>
    </submittedName>
</protein>
<dbReference type="InterPro" id="IPR036779">
    <property type="entry name" value="LysM_dom_sf"/>
</dbReference>
<feature type="domain" description="LysM" evidence="1">
    <location>
        <begin position="362"/>
        <end position="405"/>
    </location>
</feature>
<dbReference type="EMBL" id="JBAKAP010000022">
    <property type="protein sequence ID" value="MEL0618295.1"/>
    <property type="molecule type" value="Genomic_DNA"/>
</dbReference>
<evidence type="ECO:0000313" key="2">
    <source>
        <dbReference type="EMBL" id="MEL0618295.1"/>
    </source>
</evidence>